<dbReference type="AlphaFoldDB" id="A0AAD8ELY4"/>
<gene>
    <name evidence="1" type="ORF">L9F63_013598</name>
</gene>
<accession>A0AAD8ELY4</accession>
<proteinExistence type="predicted"/>
<reference evidence="1" key="2">
    <citation type="submission" date="2023-05" db="EMBL/GenBank/DDBJ databases">
        <authorList>
            <person name="Fouks B."/>
        </authorList>
    </citation>
    <scope>NUCLEOTIDE SEQUENCE</scope>
    <source>
        <strain evidence="1">Stay&amp;Tobe</strain>
        <tissue evidence="1">Testes</tissue>
    </source>
</reference>
<organism evidence="1 2">
    <name type="scientific">Diploptera punctata</name>
    <name type="common">Pacific beetle cockroach</name>
    <dbReference type="NCBI Taxonomy" id="6984"/>
    <lineage>
        <taxon>Eukaryota</taxon>
        <taxon>Metazoa</taxon>
        <taxon>Ecdysozoa</taxon>
        <taxon>Arthropoda</taxon>
        <taxon>Hexapoda</taxon>
        <taxon>Insecta</taxon>
        <taxon>Pterygota</taxon>
        <taxon>Neoptera</taxon>
        <taxon>Polyneoptera</taxon>
        <taxon>Dictyoptera</taxon>
        <taxon>Blattodea</taxon>
        <taxon>Blaberoidea</taxon>
        <taxon>Blaberidae</taxon>
        <taxon>Diplopterinae</taxon>
        <taxon>Diploptera</taxon>
    </lineage>
</organism>
<sequence length="457" mass="53676">MTVKVLEKYVKNIMKQSVELKHSNPLQNTCEYLQHLLSSVPPVMLYELRIRVLRHIESTYNTMLKTCSTNSGFQEVAIEIFSTILYPLVDKVEFAKFSDCDSHLDELYLFKMKSRWLFDIAQPKLKNLRTLDIRFDLIGFFEFKSVIESELYQNFSRIEELTCNRLAWKKMNNLIHHCKNLKRFNFDGALKPYDVPFILKITTLEELKFHTRCNDRVTELLVGLSQTKRPDGLYISQNIKKLGKIWPSVNDIQLISVNFKNLTSLSLVSCNCDLSPLHTLKNLTDLSIQSTAFRYLENFLIAVGKQLDCLELSDVHDLDLNHIIENCISLRCFHLRYRNPLSTILCNKNIQLDTSKIEIPNFPSVEYLQLKFPSEYPLLDNFLIKFPNIRKLDLVYFQINEISEDLIHVKLKPMKKLEVAFVRCLEDDLMFLVQFFEEHVMITNIEQSKLLFYSMPI</sequence>
<dbReference type="Gene3D" id="3.80.10.10">
    <property type="entry name" value="Ribonuclease Inhibitor"/>
    <property type="match status" value="1"/>
</dbReference>
<dbReference type="EMBL" id="JASPKZ010002692">
    <property type="protein sequence ID" value="KAJ9595123.1"/>
    <property type="molecule type" value="Genomic_DNA"/>
</dbReference>
<dbReference type="InterPro" id="IPR032675">
    <property type="entry name" value="LRR_dom_sf"/>
</dbReference>
<keyword evidence="2" id="KW-1185">Reference proteome</keyword>
<dbReference type="Proteomes" id="UP001233999">
    <property type="component" value="Unassembled WGS sequence"/>
</dbReference>
<evidence type="ECO:0000313" key="2">
    <source>
        <dbReference type="Proteomes" id="UP001233999"/>
    </source>
</evidence>
<dbReference type="SUPFAM" id="SSF52058">
    <property type="entry name" value="L domain-like"/>
    <property type="match status" value="1"/>
</dbReference>
<name>A0AAD8ELY4_DIPPU</name>
<reference evidence="1" key="1">
    <citation type="journal article" date="2023" name="IScience">
        <title>Live-bearing cockroach genome reveals convergent evolutionary mechanisms linked to viviparity in insects and beyond.</title>
        <authorList>
            <person name="Fouks B."/>
            <person name="Harrison M.C."/>
            <person name="Mikhailova A.A."/>
            <person name="Marchal E."/>
            <person name="English S."/>
            <person name="Carruthers M."/>
            <person name="Jennings E.C."/>
            <person name="Chiamaka E.L."/>
            <person name="Frigard R.A."/>
            <person name="Pippel M."/>
            <person name="Attardo G.M."/>
            <person name="Benoit J.B."/>
            <person name="Bornberg-Bauer E."/>
            <person name="Tobe S.S."/>
        </authorList>
    </citation>
    <scope>NUCLEOTIDE SEQUENCE</scope>
    <source>
        <strain evidence="1">Stay&amp;Tobe</strain>
    </source>
</reference>
<evidence type="ECO:0000313" key="1">
    <source>
        <dbReference type="EMBL" id="KAJ9595123.1"/>
    </source>
</evidence>
<protein>
    <submittedName>
        <fullName evidence="1">Uncharacterized protein</fullName>
    </submittedName>
</protein>
<comment type="caution">
    <text evidence="1">The sequence shown here is derived from an EMBL/GenBank/DDBJ whole genome shotgun (WGS) entry which is preliminary data.</text>
</comment>